<keyword evidence="1" id="KW-0812">Transmembrane</keyword>
<accession>A0A2T4AF91</accession>
<keyword evidence="1" id="KW-1133">Transmembrane helix</keyword>
<sequence>MTTLLKKKKRERLFSSWESFLNHSATLSPLLPFLFYFIFPSIFSLHLFPPSSLHLFPPSFPSIFPPLNSIYRRLLRKQQKRRPIAPYNPP</sequence>
<proteinExistence type="predicted"/>
<name>A0A2T4AF91_TRIHA</name>
<organism evidence="2 3">
    <name type="scientific">Trichoderma harzianum CBS 226.95</name>
    <dbReference type="NCBI Taxonomy" id="983964"/>
    <lineage>
        <taxon>Eukaryota</taxon>
        <taxon>Fungi</taxon>
        <taxon>Dikarya</taxon>
        <taxon>Ascomycota</taxon>
        <taxon>Pezizomycotina</taxon>
        <taxon>Sordariomycetes</taxon>
        <taxon>Hypocreomycetidae</taxon>
        <taxon>Hypocreales</taxon>
        <taxon>Hypocreaceae</taxon>
        <taxon>Trichoderma</taxon>
    </lineage>
</organism>
<keyword evidence="1" id="KW-0472">Membrane</keyword>
<dbReference type="GeneID" id="36623482"/>
<feature type="transmembrane region" description="Helical" evidence="1">
    <location>
        <begin position="20"/>
        <end position="39"/>
    </location>
</feature>
<evidence type="ECO:0000256" key="1">
    <source>
        <dbReference type="SAM" id="Phobius"/>
    </source>
</evidence>
<reference evidence="2 3" key="1">
    <citation type="submission" date="2016-07" db="EMBL/GenBank/DDBJ databases">
        <title>Multiple horizontal gene transfer events from other fungi enriched the ability of initially mycotrophic Trichoderma (Ascomycota) to feed on dead plant biomass.</title>
        <authorList>
            <consortium name="DOE Joint Genome Institute"/>
            <person name="Aerts A."/>
            <person name="Atanasova L."/>
            <person name="Chenthamara K."/>
            <person name="Zhang J."/>
            <person name="Grujic M."/>
            <person name="Henrissat B."/>
            <person name="Kuo A."/>
            <person name="Salamov A."/>
            <person name="Lipzen A."/>
            <person name="Labutti K."/>
            <person name="Barry K."/>
            <person name="Miao Y."/>
            <person name="Rahimi M.J."/>
            <person name="Shen Q."/>
            <person name="Grigoriev I.V."/>
            <person name="Kubicek C.P."/>
            <person name="Druzhinina I.S."/>
        </authorList>
    </citation>
    <scope>NUCLEOTIDE SEQUENCE [LARGE SCALE GENOMIC DNA]</scope>
    <source>
        <strain evidence="2 3">CBS 226.95</strain>
    </source>
</reference>
<evidence type="ECO:0000313" key="2">
    <source>
        <dbReference type="EMBL" id="PTB55726.1"/>
    </source>
</evidence>
<protein>
    <submittedName>
        <fullName evidence="2">Uncharacterized protein</fullName>
    </submittedName>
</protein>
<dbReference type="RefSeq" id="XP_024775403.1">
    <property type="nucleotide sequence ID" value="XM_024914916.1"/>
</dbReference>
<keyword evidence="3" id="KW-1185">Reference proteome</keyword>
<evidence type="ECO:0000313" key="3">
    <source>
        <dbReference type="Proteomes" id="UP000241690"/>
    </source>
</evidence>
<dbReference type="AlphaFoldDB" id="A0A2T4AF91"/>
<feature type="transmembrane region" description="Helical" evidence="1">
    <location>
        <begin position="51"/>
        <end position="71"/>
    </location>
</feature>
<dbReference type="EMBL" id="KZ679679">
    <property type="protein sequence ID" value="PTB55726.1"/>
    <property type="molecule type" value="Genomic_DNA"/>
</dbReference>
<dbReference type="Proteomes" id="UP000241690">
    <property type="component" value="Unassembled WGS sequence"/>
</dbReference>
<gene>
    <name evidence="2" type="ORF">M431DRAFT_407671</name>
</gene>